<gene>
    <name evidence="1" type="ORF">AB1Y20_012755</name>
</gene>
<dbReference type="EMBL" id="JBGBPQ010000024">
    <property type="protein sequence ID" value="KAL1500081.1"/>
    <property type="molecule type" value="Genomic_DNA"/>
</dbReference>
<organism evidence="1 2">
    <name type="scientific">Prymnesium parvum</name>
    <name type="common">Toxic golden alga</name>
    <dbReference type="NCBI Taxonomy" id="97485"/>
    <lineage>
        <taxon>Eukaryota</taxon>
        <taxon>Haptista</taxon>
        <taxon>Haptophyta</taxon>
        <taxon>Prymnesiophyceae</taxon>
        <taxon>Prymnesiales</taxon>
        <taxon>Prymnesiaceae</taxon>
        <taxon>Prymnesium</taxon>
    </lineage>
</organism>
<evidence type="ECO:0000313" key="1">
    <source>
        <dbReference type="EMBL" id="KAL1500081.1"/>
    </source>
</evidence>
<reference evidence="1 2" key="1">
    <citation type="journal article" date="2024" name="Science">
        <title>Giant polyketide synthase enzymes in the biosynthesis of giant marine polyether toxins.</title>
        <authorList>
            <person name="Fallon T.R."/>
            <person name="Shende V.V."/>
            <person name="Wierzbicki I.H."/>
            <person name="Pendleton A.L."/>
            <person name="Watervoot N.F."/>
            <person name="Auber R.P."/>
            <person name="Gonzalez D.J."/>
            <person name="Wisecaver J.H."/>
            <person name="Moore B.S."/>
        </authorList>
    </citation>
    <scope>NUCLEOTIDE SEQUENCE [LARGE SCALE GENOMIC DNA]</scope>
    <source>
        <strain evidence="1 2">12B1</strain>
    </source>
</reference>
<name>A0AB34IMC4_PRYPA</name>
<proteinExistence type="predicted"/>
<dbReference type="AlphaFoldDB" id="A0AB34IMC4"/>
<dbReference type="Proteomes" id="UP001515480">
    <property type="component" value="Unassembled WGS sequence"/>
</dbReference>
<comment type="caution">
    <text evidence="1">The sequence shown here is derived from an EMBL/GenBank/DDBJ whole genome shotgun (WGS) entry which is preliminary data.</text>
</comment>
<protein>
    <submittedName>
        <fullName evidence="1">Uncharacterized protein</fullName>
    </submittedName>
</protein>
<sequence>MPRGSKSAQPPPPSGWLCFNCKGSSRKRRASKNSRSCTAYACKKALRKRRLEQGAQLPEASLITQPAPRLTGERMPRNMYVQELRQILGERCCLPSEMSNFCRRNGPYNGGQQEFLVRGYFMEVDTRQDVDTLELRSAEEADPVGELNLLWVHVDDLSATICKSDIQAALLDRLQCVNNVVAELHSDDDE</sequence>
<accession>A0AB34IMC4</accession>
<keyword evidence="2" id="KW-1185">Reference proteome</keyword>
<evidence type="ECO:0000313" key="2">
    <source>
        <dbReference type="Proteomes" id="UP001515480"/>
    </source>
</evidence>